<comment type="caution">
    <text evidence="1">The sequence shown here is derived from an EMBL/GenBank/DDBJ whole genome shotgun (WGS) entry which is preliminary data.</text>
</comment>
<gene>
    <name evidence="1" type="ORF">RHMOL_Rhmol02G0208600</name>
</gene>
<evidence type="ECO:0000313" key="2">
    <source>
        <dbReference type="Proteomes" id="UP001062846"/>
    </source>
</evidence>
<organism evidence="1 2">
    <name type="scientific">Rhododendron molle</name>
    <name type="common">Chinese azalea</name>
    <name type="synonym">Azalea mollis</name>
    <dbReference type="NCBI Taxonomy" id="49168"/>
    <lineage>
        <taxon>Eukaryota</taxon>
        <taxon>Viridiplantae</taxon>
        <taxon>Streptophyta</taxon>
        <taxon>Embryophyta</taxon>
        <taxon>Tracheophyta</taxon>
        <taxon>Spermatophyta</taxon>
        <taxon>Magnoliopsida</taxon>
        <taxon>eudicotyledons</taxon>
        <taxon>Gunneridae</taxon>
        <taxon>Pentapetalae</taxon>
        <taxon>asterids</taxon>
        <taxon>Ericales</taxon>
        <taxon>Ericaceae</taxon>
        <taxon>Ericoideae</taxon>
        <taxon>Rhodoreae</taxon>
        <taxon>Rhododendron</taxon>
    </lineage>
</organism>
<evidence type="ECO:0000313" key="1">
    <source>
        <dbReference type="EMBL" id="KAI8568539.1"/>
    </source>
</evidence>
<protein>
    <submittedName>
        <fullName evidence="1">Uncharacterized protein</fullName>
    </submittedName>
</protein>
<dbReference type="Proteomes" id="UP001062846">
    <property type="component" value="Chromosome 2"/>
</dbReference>
<proteinExistence type="predicted"/>
<accession>A0ACC0PTZ7</accession>
<keyword evidence="2" id="KW-1185">Reference proteome</keyword>
<reference evidence="1" key="1">
    <citation type="submission" date="2022-02" db="EMBL/GenBank/DDBJ databases">
        <title>Plant Genome Project.</title>
        <authorList>
            <person name="Zhang R.-G."/>
        </authorList>
    </citation>
    <scope>NUCLEOTIDE SEQUENCE</scope>
    <source>
        <strain evidence="1">AT1</strain>
    </source>
</reference>
<sequence>MGRHSIPKLKSPPSQKPLHRASKIRRRRLDCQCGCTIYFKVECANHGFSHRGTHYCLSINYWRLLLGTFEKSPLVQSQQPHNNNITPLLSNMQSTNPVQPQPEESVGSSPMLSQFPGLHDIEDIFRGCLASPISVLDL</sequence>
<name>A0ACC0PTZ7_RHOML</name>
<dbReference type="EMBL" id="CM046389">
    <property type="protein sequence ID" value="KAI8568539.1"/>
    <property type="molecule type" value="Genomic_DNA"/>
</dbReference>